<reference evidence="1 2" key="1">
    <citation type="submission" date="2011-06" db="EMBL/GenBank/DDBJ databases">
        <title>The draft genome of Thiocapsa marina 5811.</title>
        <authorList>
            <consortium name="US DOE Joint Genome Institute (JGI-PGF)"/>
            <person name="Lucas S."/>
            <person name="Han J."/>
            <person name="Cheng J.-F."/>
            <person name="Goodwin L."/>
            <person name="Pitluck S."/>
            <person name="Peters L."/>
            <person name="Land M.L."/>
            <person name="Hauser L."/>
            <person name="Vogl K."/>
            <person name="Liu Z."/>
            <person name="Imhoff J."/>
            <person name="Thiel V."/>
            <person name="Frigaard N.-U."/>
            <person name="Bryant D."/>
            <person name="Woyke T.J."/>
        </authorList>
    </citation>
    <scope>NUCLEOTIDE SEQUENCE [LARGE SCALE GENOMIC DNA]</scope>
    <source>
        <strain evidence="1 2">5811</strain>
    </source>
</reference>
<dbReference type="STRING" id="768671.ThimaDRAFT_3433"/>
<dbReference type="InterPro" id="IPR050407">
    <property type="entry name" value="Geranylgeranyl_reductase"/>
</dbReference>
<dbReference type="PANTHER" id="PTHR42685">
    <property type="entry name" value="GERANYLGERANYL DIPHOSPHATE REDUCTASE"/>
    <property type="match status" value="1"/>
</dbReference>
<dbReference type="PANTHER" id="PTHR42685:SF22">
    <property type="entry name" value="CONDITIONED MEDIUM FACTOR RECEPTOR 1"/>
    <property type="match status" value="1"/>
</dbReference>
<dbReference type="SUPFAM" id="SSF51905">
    <property type="entry name" value="FAD/NAD(P)-binding domain"/>
    <property type="match status" value="1"/>
</dbReference>
<organism evidence="1 2">
    <name type="scientific">Thiocapsa marina 5811</name>
    <dbReference type="NCBI Taxonomy" id="768671"/>
    <lineage>
        <taxon>Bacteria</taxon>
        <taxon>Pseudomonadati</taxon>
        <taxon>Pseudomonadota</taxon>
        <taxon>Gammaproteobacteria</taxon>
        <taxon>Chromatiales</taxon>
        <taxon>Chromatiaceae</taxon>
        <taxon>Thiocapsa</taxon>
    </lineage>
</organism>
<dbReference type="Proteomes" id="UP000005459">
    <property type="component" value="Unassembled WGS sequence"/>
</dbReference>
<sequence>MIKTNVIIVGGGPAGSSCAWQLRRRGVDCLILDKAVFPRPKLCAGWITPEVVADLEMDIAAYPHRFLTFEVTRAHLFGIGLTMRSPQHSIRRIELDHWLLERSGAEVITHQVKRIERTPNGYRIDDRFECAALVGAGGTACPVYRSLFREINPRARALQVAALEQELPFTWQDRDCHLWFFEKGLPGYSWYVPKQDGYLNLGVGGMTQRMQDTGASIHRHWEHFVTSLRRRKLIDAGLALEPRGYSYYLRDGVEKIRHENAFLVGDAAGLATRDMAEGIGPAIRSGILAANAIADGGEYSLESVSPYSLGAGLPRRALEYGLSRRWAASPAAKVHDPG</sequence>
<dbReference type="Gene3D" id="3.50.50.60">
    <property type="entry name" value="FAD/NAD(P)-binding domain"/>
    <property type="match status" value="1"/>
</dbReference>
<keyword evidence="1" id="KW-0503">Monooxygenase</keyword>
<keyword evidence="2" id="KW-1185">Reference proteome</keyword>
<dbReference type="InterPro" id="IPR036188">
    <property type="entry name" value="FAD/NAD-bd_sf"/>
</dbReference>
<keyword evidence="1" id="KW-0560">Oxidoreductase</keyword>
<dbReference type="RefSeq" id="WP_007194305.1">
    <property type="nucleotide sequence ID" value="NZ_AFWV01000011.1"/>
</dbReference>
<dbReference type="AlphaFoldDB" id="F9UET0"/>
<gene>
    <name evidence="1" type="ORF">ThimaDRAFT_3433</name>
</gene>
<dbReference type="eggNOG" id="COG0644">
    <property type="taxonomic scope" value="Bacteria"/>
</dbReference>
<dbReference type="PATRIC" id="fig|768671.3.peg.3633"/>
<protein>
    <submittedName>
        <fullName evidence="1">Monooxygenase FAD-binding</fullName>
    </submittedName>
</protein>
<evidence type="ECO:0000313" key="2">
    <source>
        <dbReference type="Proteomes" id="UP000005459"/>
    </source>
</evidence>
<dbReference type="Pfam" id="PF13450">
    <property type="entry name" value="NAD_binding_8"/>
    <property type="match status" value="1"/>
</dbReference>
<name>F9UET0_9GAMM</name>
<dbReference type="PROSITE" id="PS51257">
    <property type="entry name" value="PROKAR_LIPOPROTEIN"/>
    <property type="match status" value="1"/>
</dbReference>
<accession>F9UET0</accession>
<proteinExistence type="predicted"/>
<dbReference type="EMBL" id="AFWV01000011">
    <property type="protein sequence ID" value="EGV17401.1"/>
    <property type="molecule type" value="Genomic_DNA"/>
</dbReference>
<dbReference type="PRINTS" id="PR00420">
    <property type="entry name" value="RNGMNOXGNASE"/>
</dbReference>
<dbReference type="GO" id="GO:0004497">
    <property type="term" value="F:monooxygenase activity"/>
    <property type="evidence" value="ECO:0007669"/>
    <property type="project" value="UniProtKB-KW"/>
</dbReference>
<evidence type="ECO:0000313" key="1">
    <source>
        <dbReference type="EMBL" id="EGV17401.1"/>
    </source>
</evidence>